<proteinExistence type="predicted"/>
<dbReference type="InterPro" id="IPR010998">
    <property type="entry name" value="Integrase_recombinase_N"/>
</dbReference>
<sequence>MIKKISKGKYKGLWSVRIQPMINGKRKSVTRRASSKLEAQKLEIDLKVKYSSYKNGLPSITDESRFLVEYTKFVEKKAQSITATTNRSWKYSLTLLNEYLEQEKKVDIQLRDVDQHFFNDFGHWYLKNHPKASVKKSTVIDVTLAHFRTFLTFLLDKAVLSVNPIPRGYLKLFFKQSDFSTGRKWHLFSKDEISALREELLKEYKGATIANSVSRLALIVDTYLGLRPEELQVLKFEQLVKYEGSYTFKIDDSWSEKEKKPNGSLKDRPKGAYRYCLPIKNIEVIDLIKDFQIKQKKYLDEYGLKNTSGYIFLNLHNYKSISSNNQLPVTQKSLNEKLKAVCKNAGIEKQKDSILALYSLRVYLSSLLGNDNRISNMYACQRMGNTIQVFLSTYVKENRESYKENSQLWNC</sequence>
<dbReference type="Gene3D" id="1.10.443.10">
    <property type="entry name" value="Intergrase catalytic core"/>
    <property type="match status" value="1"/>
</dbReference>
<gene>
    <name evidence="4" type="ORF">BN52_06265</name>
    <name evidence="5" type="ORF">FC38_GL001371</name>
</gene>
<dbReference type="EMBL" id="CAKC01000006">
    <property type="protein sequence ID" value="CCI86272.1"/>
    <property type="molecule type" value="Genomic_DNA"/>
</dbReference>
<dbReference type="STRING" id="1423751.FC38_GL001371"/>
<dbReference type="Proteomes" id="UP000051521">
    <property type="component" value="Unassembled WGS sequence"/>
</dbReference>
<reference evidence="4 6" key="1">
    <citation type="submission" date="2012-06" db="EMBL/GenBank/DDBJ databases">
        <title>Draft genome sequence of Lactobacillus gigeriorum CRBIP 24.85T, isolated from chicken crop.</title>
        <authorList>
            <person name="Cousin S."/>
            <person name="Ma L."/>
            <person name="Creno S."/>
            <person name="Clermont D."/>
            <person name="Loux V."/>
            <person name="Bizet C."/>
            <person name="Bouchier C."/>
        </authorList>
    </citation>
    <scope>NUCLEOTIDE SEQUENCE [LARGE SCALE GENOMIC DNA]</scope>
    <source>
        <strain evidence="6">CRBIP 24.85T</strain>
        <strain evidence="4">Type strain: CRBIP 24.85</strain>
    </source>
</reference>
<dbReference type="EMBL" id="AYZO01000041">
    <property type="protein sequence ID" value="KRN09687.1"/>
    <property type="molecule type" value="Genomic_DNA"/>
</dbReference>
<keyword evidence="1" id="KW-0238">DNA-binding</keyword>
<dbReference type="GO" id="GO:0006310">
    <property type="term" value="P:DNA recombination"/>
    <property type="evidence" value="ECO:0007669"/>
    <property type="project" value="UniProtKB-KW"/>
</dbReference>
<dbReference type="Pfam" id="PF13102">
    <property type="entry name" value="Phage_int_SAM_5"/>
    <property type="match status" value="1"/>
</dbReference>
<evidence type="ECO:0000256" key="2">
    <source>
        <dbReference type="ARBA" id="ARBA00023172"/>
    </source>
</evidence>
<dbReference type="GO" id="GO:0003677">
    <property type="term" value="F:DNA binding"/>
    <property type="evidence" value="ECO:0007669"/>
    <property type="project" value="UniProtKB-KW"/>
</dbReference>
<dbReference type="GO" id="GO:0015074">
    <property type="term" value="P:DNA integration"/>
    <property type="evidence" value="ECO:0007669"/>
    <property type="project" value="InterPro"/>
</dbReference>
<dbReference type="AlphaFoldDB" id="I7J1E7"/>
<evidence type="ECO:0000313" key="4">
    <source>
        <dbReference type="EMBL" id="CCI86272.1"/>
    </source>
</evidence>
<dbReference type="OrthoDB" id="2312655at2"/>
<accession>I7J1E7</accession>
<dbReference type="Proteomes" id="UP000009326">
    <property type="component" value="Unassembled WGS sequence"/>
</dbReference>
<dbReference type="InterPro" id="IPR025269">
    <property type="entry name" value="SAM-like_dom"/>
</dbReference>
<evidence type="ECO:0000256" key="1">
    <source>
        <dbReference type="ARBA" id="ARBA00023125"/>
    </source>
</evidence>
<keyword evidence="7" id="KW-1185">Reference proteome</keyword>
<dbReference type="InterPro" id="IPR011010">
    <property type="entry name" value="DNA_brk_join_enz"/>
</dbReference>
<protein>
    <submittedName>
        <fullName evidence="4 5">Integrase</fullName>
    </submittedName>
</protein>
<dbReference type="InterPro" id="IPR013762">
    <property type="entry name" value="Integrase-like_cat_sf"/>
</dbReference>
<evidence type="ECO:0000313" key="5">
    <source>
        <dbReference type="EMBL" id="KRN09687.1"/>
    </source>
</evidence>
<reference evidence="5 7" key="2">
    <citation type="journal article" date="2015" name="Genome Announc.">
        <title>Expanding the biotechnology potential of lactobacilli through comparative genomics of 213 strains and associated genera.</title>
        <authorList>
            <person name="Sun Z."/>
            <person name="Harris H.M."/>
            <person name="McCann A."/>
            <person name="Guo C."/>
            <person name="Argimon S."/>
            <person name="Zhang W."/>
            <person name="Yang X."/>
            <person name="Jeffery I.B."/>
            <person name="Cooney J.C."/>
            <person name="Kagawa T.F."/>
            <person name="Liu W."/>
            <person name="Song Y."/>
            <person name="Salvetti E."/>
            <person name="Wrobel A."/>
            <person name="Rasinkangas P."/>
            <person name="Parkhill J."/>
            <person name="Rea M.C."/>
            <person name="O'Sullivan O."/>
            <person name="Ritari J."/>
            <person name="Douillard F.P."/>
            <person name="Paul Ross R."/>
            <person name="Yang R."/>
            <person name="Briner A.E."/>
            <person name="Felis G.E."/>
            <person name="de Vos W.M."/>
            <person name="Barrangou R."/>
            <person name="Klaenhammer T.R."/>
            <person name="Caufield P.W."/>
            <person name="Cui Y."/>
            <person name="Zhang H."/>
            <person name="O'Toole P.W."/>
        </authorList>
    </citation>
    <scope>NUCLEOTIDE SEQUENCE [LARGE SCALE GENOMIC DNA]</scope>
    <source>
        <strain evidence="5 7">DSM 23908</strain>
    </source>
</reference>
<evidence type="ECO:0000313" key="6">
    <source>
        <dbReference type="Proteomes" id="UP000009326"/>
    </source>
</evidence>
<dbReference type="PATRIC" id="fig|1423751.3.peg.1414"/>
<name>I7J1E7_9LACO</name>
<evidence type="ECO:0000313" key="7">
    <source>
        <dbReference type="Proteomes" id="UP000051521"/>
    </source>
</evidence>
<feature type="domain" description="Phage integrase SAM-like" evidence="3">
    <location>
        <begin position="66"/>
        <end position="154"/>
    </location>
</feature>
<keyword evidence="2" id="KW-0233">DNA recombination</keyword>
<evidence type="ECO:0000259" key="3">
    <source>
        <dbReference type="Pfam" id="PF13102"/>
    </source>
</evidence>
<comment type="caution">
    <text evidence="4">The sequence shown here is derived from an EMBL/GenBank/DDBJ whole genome shotgun (WGS) entry which is preliminary data.</text>
</comment>
<organism evidence="4 6">
    <name type="scientific">Lactobacillus gigeriorum DSM 23908 = CRBIP 24.85</name>
    <dbReference type="NCBI Taxonomy" id="1423751"/>
    <lineage>
        <taxon>Bacteria</taxon>
        <taxon>Bacillati</taxon>
        <taxon>Bacillota</taxon>
        <taxon>Bacilli</taxon>
        <taxon>Lactobacillales</taxon>
        <taxon>Lactobacillaceae</taxon>
        <taxon>Lactobacillus</taxon>
    </lineage>
</organism>
<dbReference type="SUPFAM" id="SSF56349">
    <property type="entry name" value="DNA breaking-rejoining enzymes"/>
    <property type="match status" value="1"/>
</dbReference>
<dbReference type="Gene3D" id="1.10.150.130">
    <property type="match status" value="1"/>
</dbReference>